<dbReference type="EMBL" id="PYHP01000101">
    <property type="protein sequence ID" value="PUA34633.1"/>
    <property type="molecule type" value="Genomic_DNA"/>
</dbReference>
<name>A0A2T6FRU7_9BACL</name>
<dbReference type="Proteomes" id="UP000244184">
    <property type="component" value="Unassembled WGS sequence"/>
</dbReference>
<gene>
    <name evidence="1" type="ORF">C8Z91_34780</name>
</gene>
<dbReference type="AlphaFoldDB" id="A0A2T6FRU7"/>
<organism evidence="1 2">
    <name type="scientific">Paenibacillus elgii</name>
    <dbReference type="NCBI Taxonomy" id="189691"/>
    <lineage>
        <taxon>Bacteria</taxon>
        <taxon>Bacillati</taxon>
        <taxon>Bacillota</taxon>
        <taxon>Bacilli</taxon>
        <taxon>Bacillales</taxon>
        <taxon>Paenibacillaceae</taxon>
        <taxon>Paenibacillus</taxon>
    </lineage>
</organism>
<reference evidence="1 2" key="1">
    <citation type="submission" date="2018-03" db="EMBL/GenBank/DDBJ databases">
        <title>Genome sequence of Paenibacillus elgii strain AC13 an antimicrobial compound producing bacteria.</title>
        <authorList>
            <person name="Kurokawa A.S."/>
            <person name="Araujo J.F."/>
            <person name="Costa R.A."/>
            <person name="Ortega D.B."/>
            <person name="Pires A.S."/>
            <person name="Pappas G.J.Jr."/>
            <person name="Franco O.L."/>
            <person name="Barreto C."/>
            <person name="Magalhaes B.S."/>
            <person name="Kruger R.H."/>
        </authorList>
    </citation>
    <scope>NUCLEOTIDE SEQUENCE [LARGE SCALE GENOMIC DNA]</scope>
    <source>
        <strain evidence="1 2">AC13</strain>
    </source>
</reference>
<protein>
    <submittedName>
        <fullName evidence="1">Uncharacterized protein</fullName>
    </submittedName>
</protein>
<evidence type="ECO:0000313" key="1">
    <source>
        <dbReference type="EMBL" id="PUA34633.1"/>
    </source>
</evidence>
<sequence>MNHLCSLVLLDTAGKNLEVNEEALIGRILADGNDSVEQRAKSAVSIFSRIDWRLKDLYNGGMTLKRSRHFR</sequence>
<accession>A0A2T6FRU7</accession>
<proteinExistence type="predicted"/>
<comment type="caution">
    <text evidence="1">The sequence shown here is derived from an EMBL/GenBank/DDBJ whole genome shotgun (WGS) entry which is preliminary data.</text>
</comment>
<evidence type="ECO:0000313" key="2">
    <source>
        <dbReference type="Proteomes" id="UP000244184"/>
    </source>
</evidence>